<evidence type="ECO:0000313" key="2">
    <source>
        <dbReference type="EMBL" id="WMT13499.1"/>
    </source>
</evidence>
<keyword evidence="3" id="KW-1185">Reference proteome</keyword>
<dbReference type="EMBL" id="CP133586">
    <property type="protein sequence ID" value="WMT13499.1"/>
    <property type="molecule type" value="Genomic_DNA"/>
</dbReference>
<name>A0ABY9PLV9_SERFO</name>
<dbReference type="Pfam" id="PF24838">
    <property type="entry name" value="8xMP"/>
    <property type="match status" value="1"/>
</dbReference>
<organism evidence="2 3">
    <name type="scientific">Serratia fonticola</name>
    <dbReference type="NCBI Taxonomy" id="47917"/>
    <lineage>
        <taxon>Bacteria</taxon>
        <taxon>Pseudomonadati</taxon>
        <taxon>Pseudomonadota</taxon>
        <taxon>Gammaproteobacteria</taxon>
        <taxon>Enterobacterales</taxon>
        <taxon>Yersiniaceae</taxon>
        <taxon>Serratia</taxon>
    </lineage>
</organism>
<evidence type="ECO:0000256" key="1">
    <source>
        <dbReference type="SAM" id="Phobius"/>
    </source>
</evidence>
<dbReference type="Proteomes" id="UP001235341">
    <property type="component" value="Chromosome"/>
</dbReference>
<reference evidence="2 3" key="1">
    <citation type="submission" date="2023-08" db="EMBL/GenBank/DDBJ databases">
        <title>Complete Genome and Methylome dissection of Serratia fonticola NEB369.</title>
        <authorList>
            <person name="Fomenkov A."/>
            <person name="Roberts R.D."/>
        </authorList>
    </citation>
    <scope>NUCLEOTIDE SEQUENCE [LARGE SCALE GENOMIC DNA]</scope>
    <source>
        <strain evidence="2 3">NEB369</strain>
    </source>
</reference>
<feature type="transmembrane region" description="Helical" evidence="1">
    <location>
        <begin position="180"/>
        <end position="197"/>
    </location>
</feature>
<proteinExistence type="predicted"/>
<dbReference type="InterPro" id="IPR056918">
    <property type="entry name" value="8xMP"/>
</dbReference>
<accession>A0ABY9PLV9</accession>
<feature type="transmembrane region" description="Helical" evidence="1">
    <location>
        <begin position="81"/>
        <end position="101"/>
    </location>
</feature>
<keyword evidence="1" id="KW-0472">Membrane</keyword>
<keyword evidence="1" id="KW-0812">Transmembrane</keyword>
<keyword evidence="1" id="KW-1133">Transmembrane helix</keyword>
<evidence type="ECO:0000313" key="3">
    <source>
        <dbReference type="Proteomes" id="UP001235341"/>
    </source>
</evidence>
<dbReference type="RefSeq" id="WP_309205184.1">
    <property type="nucleotide sequence ID" value="NZ_CP133586.1"/>
</dbReference>
<feature type="transmembrane region" description="Helical" evidence="1">
    <location>
        <begin position="203"/>
        <end position="223"/>
    </location>
</feature>
<gene>
    <name evidence="2" type="ORF">RFB13_20080</name>
</gene>
<feature type="transmembrane region" description="Helical" evidence="1">
    <location>
        <begin position="113"/>
        <end position="135"/>
    </location>
</feature>
<protein>
    <submittedName>
        <fullName evidence="2">Uncharacterized protein</fullName>
    </submittedName>
</protein>
<sequence>MLLFNRFRSHRKKDLQSNKESLNNNDHFIRNKKYFSHLLGMHVYNQDSPTQEDMKKLEEAYKQALDARKFEREFSWKKANYAWTVSAALIIVFGVLVKAYFDTPSSHAYSSIIIYTIIAVSFIGLWLSTLSIAIIDSGKCWQENWECHLNMLEPFFCGHLHKTNVFTTKRPFPISTLQNLTIYMLILGWLLPLSYFLSKTIEVELNILLTLAITVSIAVILTLEVSKRRNNKWGIFINHNHFK</sequence>